<evidence type="ECO:0008006" key="3">
    <source>
        <dbReference type="Google" id="ProtNLM"/>
    </source>
</evidence>
<dbReference type="PATRIC" id="fig|1263867.3.peg.1296"/>
<organism evidence="1 2">
    <name type="scientific">Rhodopirellula europaea 6C</name>
    <dbReference type="NCBI Taxonomy" id="1263867"/>
    <lineage>
        <taxon>Bacteria</taxon>
        <taxon>Pseudomonadati</taxon>
        <taxon>Planctomycetota</taxon>
        <taxon>Planctomycetia</taxon>
        <taxon>Pirellulales</taxon>
        <taxon>Pirellulaceae</taxon>
        <taxon>Rhodopirellula</taxon>
    </lineage>
</organism>
<reference evidence="1" key="1">
    <citation type="submission" date="2012-11" db="EMBL/GenBank/DDBJ databases">
        <title>Permanent draft genomes of Rhodopirellula europaea strain SH398 and 6C.</title>
        <authorList>
            <person name="Richter M."/>
            <person name="Richter-Heitmann T."/>
            <person name="Frank C."/>
            <person name="Harder J."/>
            <person name="Glockner F.O."/>
        </authorList>
    </citation>
    <scope>NUCLEOTIDE SEQUENCE</scope>
    <source>
        <strain evidence="1">6C</strain>
    </source>
</reference>
<sequence length="136" mass="15315">MQAWEFKPSKIQFAATIYELGNEGDELDAAVIQFTGSFGHGSNGNGDAAYMIAIRDYIIDCVLPCAIVFDLRELNYEWGNTIWSMFRCDEPFATLVSDKCSGFQTCGVAKPMFDNLEAALEYLRPQAIEYRKCLLE</sequence>
<dbReference type="Proteomes" id="UP000011529">
    <property type="component" value="Unassembled WGS sequence"/>
</dbReference>
<comment type="caution">
    <text evidence="1">The sequence shown here is derived from an EMBL/GenBank/DDBJ whole genome shotgun (WGS) entry which is preliminary data.</text>
</comment>
<gene>
    <name evidence="1" type="ORF">RE6C_01226</name>
</gene>
<evidence type="ECO:0000313" key="1">
    <source>
        <dbReference type="EMBL" id="EMB18144.1"/>
    </source>
</evidence>
<dbReference type="EMBL" id="ANMO01000067">
    <property type="protein sequence ID" value="EMB18144.1"/>
    <property type="molecule type" value="Genomic_DNA"/>
</dbReference>
<accession>M2B7F7</accession>
<reference evidence="1" key="2">
    <citation type="journal article" date="2013" name="Mar. Genomics">
        <title>Expression of sulfatases in Rhodopirellula baltica and the diversity of sulfatases in the genus Rhodopirellula.</title>
        <authorList>
            <person name="Wegner C.E."/>
            <person name="Richter-Heitmann T."/>
            <person name="Klindworth A."/>
            <person name="Klockow C."/>
            <person name="Richter M."/>
            <person name="Achstetter T."/>
            <person name="Glockner F.O."/>
            <person name="Harder J."/>
        </authorList>
    </citation>
    <scope>NUCLEOTIDE SEQUENCE [LARGE SCALE GENOMIC DNA]</scope>
    <source>
        <strain evidence="1">6C</strain>
    </source>
</reference>
<evidence type="ECO:0000313" key="2">
    <source>
        <dbReference type="Proteomes" id="UP000011529"/>
    </source>
</evidence>
<keyword evidence="2" id="KW-1185">Reference proteome</keyword>
<name>M2B7F7_9BACT</name>
<dbReference type="RefSeq" id="WP_008654742.1">
    <property type="nucleotide sequence ID" value="NZ_ANMO01000067.1"/>
</dbReference>
<protein>
    <recommendedName>
        <fullName evidence="3">STAS/SEC14 domain-containing protein</fullName>
    </recommendedName>
</protein>
<proteinExistence type="predicted"/>
<dbReference type="AlphaFoldDB" id="M2B7F7"/>